<accession>A0A4P9W2M1</accession>
<sequence>MPRSFLPWSTSPAPSTSLGHGCPLVLDRPFKAYLLHLPLPSRRSASLVTKKKLFPFSRLPRSRGQLKSSITSLNPLFPSPAPILILEAMDALPQPSAPPPPSYALTRTRLRLPLLQPTVGVTRACSACKRPYRSCEGIGRGGHRERSKDPTDSDRGPDDTFTPNLRSTASRPVHEDRAGFCRSYESAGPRLRACYRPCLASSSTSAFSIKSGDTTAPSFIPEHVLAPRPSILGPIPYAVRRSVRRRHRRGASSSVE</sequence>
<gene>
    <name evidence="2" type="ORF">BDK51DRAFT_51227</name>
</gene>
<dbReference type="AlphaFoldDB" id="A0A4P9W2M1"/>
<organism evidence="2 3">
    <name type="scientific">Blyttiomyces helicus</name>
    <dbReference type="NCBI Taxonomy" id="388810"/>
    <lineage>
        <taxon>Eukaryota</taxon>
        <taxon>Fungi</taxon>
        <taxon>Fungi incertae sedis</taxon>
        <taxon>Chytridiomycota</taxon>
        <taxon>Chytridiomycota incertae sedis</taxon>
        <taxon>Chytridiomycetes</taxon>
        <taxon>Chytridiomycetes incertae sedis</taxon>
        <taxon>Blyttiomyces</taxon>
    </lineage>
</organism>
<feature type="compositionally biased region" description="Basic and acidic residues" evidence="1">
    <location>
        <begin position="142"/>
        <end position="158"/>
    </location>
</feature>
<proteinExistence type="predicted"/>
<evidence type="ECO:0000313" key="2">
    <source>
        <dbReference type="EMBL" id="RKO85625.1"/>
    </source>
</evidence>
<reference evidence="3" key="1">
    <citation type="journal article" date="2018" name="Nat. Microbiol.">
        <title>Leveraging single-cell genomics to expand the fungal tree of life.</title>
        <authorList>
            <person name="Ahrendt S.R."/>
            <person name="Quandt C.A."/>
            <person name="Ciobanu D."/>
            <person name="Clum A."/>
            <person name="Salamov A."/>
            <person name="Andreopoulos B."/>
            <person name="Cheng J.F."/>
            <person name="Woyke T."/>
            <person name="Pelin A."/>
            <person name="Henrissat B."/>
            <person name="Reynolds N.K."/>
            <person name="Benny G.L."/>
            <person name="Smith M.E."/>
            <person name="James T.Y."/>
            <person name="Grigoriev I.V."/>
        </authorList>
    </citation>
    <scope>NUCLEOTIDE SEQUENCE [LARGE SCALE GENOMIC DNA]</scope>
</reference>
<feature type="compositionally biased region" description="Polar residues" evidence="1">
    <location>
        <begin position="161"/>
        <end position="170"/>
    </location>
</feature>
<evidence type="ECO:0000256" key="1">
    <source>
        <dbReference type="SAM" id="MobiDB-lite"/>
    </source>
</evidence>
<name>A0A4P9W2M1_9FUNG</name>
<dbReference type="Proteomes" id="UP000269721">
    <property type="component" value="Unassembled WGS sequence"/>
</dbReference>
<feature type="region of interest" description="Disordered" evidence="1">
    <location>
        <begin position="136"/>
        <end position="172"/>
    </location>
</feature>
<protein>
    <submittedName>
        <fullName evidence="2">Uncharacterized protein</fullName>
    </submittedName>
</protein>
<evidence type="ECO:0000313" key="3">
    <source>
        <dbReference type="Proteomes" id="UP000269721"/>
    </source>
</evidence>
<keyword evidence="3" id="KW-1185">Reference proteome</keyword>
<dbReference type="EMBL" id="KZ998905">
    <property type="protein sequence ID" value="RKO85625.1"/>
    <property type="molecule type" value="Genomic_DNA"/>
</dbReference>